<sequence length="44" mass="5045">MEADIALYDVLKGFDGETSECTGFIHIAVHHQHRIRRQPLENPV</sequence>
<name>A0A4Q5BA36_9BIFI</name>
<accession>A0A4Q5BA36</accession>
<dbReference type="EMBL" id="SBKU01000007">
    <property type="protein sequence ID" value="RYQ68240.1"/>
    <property type="molecule type" value="Genomic_DNA"/>
</dbReference>
<organism evidence="1 2">
    <name type="scientific">Bifidobacterium pseudolongum subsp. globosum</name>
    <dbReference type="NCBI Taxonomy" id="1690"/>
    <lineage>
        <taxon>Bacteria</taxon>
        <taxon>Bacillati</taxon>
        <taxon>Actinomycetota</taxon>
        <taxon>Actinomycetes</taxon>
        <taxon>Bifidobacteriales</taxon>
        <taxon>Bifidobacteriaceae</taxon>
        <taxon>Bifidobacterium</taxon>
    </lineage>
</organism>
<dbReference type="RefSeq" id="WP_276608931.1">
    <property type="nucleotide sequence ID" value="NZ_RYUF01000008.1"/>
</dbReference>
<proteinExistence type="predicted"/>
<evidence type="ECO:0000313" key="1">
    <source>
        <dbReference type="EMBL" id="RYQ68240.1"/>
    </source>
</evidence>
<comment type="caution">
    <text evidence="1">The sequence shown here is derived from an EMBL/GenBank/DDBJ whole genome shotgun (WGS) entry which is preliminary data.</text>
</comment>
<evidence type="ECO:0000313" key="2">
    <source>
        <dbReference type="Proteomes" id="UP000293268"/>
    </source>
</evidence>
<gene>
    <name evidence="1" type="ORF">PG2072B_0843</name>
</gene>
<dbReference type="Proteomes" id="UP000293268">
    <property type="component" value="Unassembled WGS sequence"/>
</dbReference>
<reference evidence="1 2" key="1">
    <citation type="submission" date="2019-01" db="EMBL/GenBank/DDBJ databases">
        <title>Unveiling genomic diversity among members of the Bifidobacterium pseudolongum species, a widely distributed gut commensal of the animal kingdom.</title>
        <authorList>
            <person name="Lugli G.A."/>
            <person name="Duranti S."/>
            <person name="Albert K."/>
            <person name="Mancabelli L."/>
            <person name="Napoli S."/>
            <person name="Viappiani A."/>
            <person name="Anzalone R."/>
            <person name="Longhi G."/>
            <person name="Milani C."/>
            <person name="Turroni F."/>
            <person name="Alessandri G."/>
            <person name="Sela D.A."/>
            <person name="Van Sinderen D."/>
            <person name="Ventura M."/>
        </authorList>
    </citation>
    <scope>NUCLEOTIDE SEQUENCE [LARGE SCALE GENOMIC DNA]</scope>
    <source>
        <strain evidence="1 2">2072B</strain>
    </source>
</reference>
<dbReference type="AlphaFoldDB" id="A0A4Q5BA36"/>
<protein>
    <submittedName>
        <fullName evidence="1">Uncharacterized protein</fullName>
    </submittedName>
</protein>